<dbReference type="RefSeq" id="WP_229343950.1">
    <property type="nucleotide sequence ID" value="NZ_JAJFAT010000003.1"/>
</dbReference>
<dbReference type="AlphaFoldDB" id="A0AAW4WWP8"/>
<dbReference type="Gene3D" id="3.90.1530.10">
    <property type="entry name" value="Conserved hypothetical protein from pyrococcus furiosus pfu- 392566-001, ParB domain"/>
    <property type="match status" value="1"/>
</dbReference>
<accession>A0AAW4WWP8</accession>
<reference evidence="1 2" key="1">
    <citation type="submission" date="2021-10" db="EMBL/GenBank/DDBJ databases">
        <authorList>
            <person name="Grouzdev D.S."/>
            <person name="Pantiukh K.S."/>
            <person name="Krutkina M.S."/>
        </authorList>
    </citation>
    <scope>NUCLEOTIDE SEQUENCE [LARGE SCALE GENOMIC DNA]</scope>
    <source>
        <strain evidence="1 2">Z-7514</strain>
    </source>
</reference>
<comment type="caution">
    <text evidence="1">The sequence shown here is derived from an EMBL/GenBank/DDBJ whole genome shotgun (WGS) entry which is preliminary data.</text>
</comment>
<keyword evidence="2" id="KW-1185">Reference proteome</keyword>
<dbReference type="Proteomes" id="UP001199296">
    <property type="component" value="Unassembled WGS sequence"/>
</dbReference>
<name>A0AAW4WWP8_9FIRM</name>
<organism evidence="1 2">
    <name type="scientific">Halanaerobium polyolivorans</name>
    <dbReference type="NCBI Taxonomy" id="2886943"/>
    <lineage>
        <taxon>Bacteria</taxon>
        <taxon>Bacillati</taxon>
        <taxon>Bacillota</taxon>
        <taxon>Clostridia</taxon>
        <taxon>Halanaerobiales</taxon>
        <taxon>Halanaerobiaceae</taxon>
        <taxon>Halanaerobium</taxon>
    </lineage>
</organism>
<proteinExistence type="predicted"/>
<gene>
    <name evidence="1" type="ORF">LJ207_02965</name>
</gene>
<evidence type="ECO:0000313" key="2">
    <source>
        <dbReference type="Proteomes" id="UP001199296"/>
    </source>
</evidence>
<protein>
    <recommendedName>
        <fullName evidence="3">ParB/Sulfiredoxin domain-containing protein</fullName>
    </recommendedName>
</protein>
<evidence type="ECO:0000313" key="1">
    <source>
        <dbReference type="EMBL" id="MCC3144281.1"/>
    </source>
</evidence>
<evidence type="ECO:0008006" key="3">
    <source>
        <dbReference type="Google" id="ProtNLM"/>
    </source>
</evidence>
<dbReference type="EMBL" id="JAJFAT010000003">
    <property type="protein sequence ID" value="MCC3144281.1"/>
    <property type="molecule type" value="Genomic_DNA"/>
</dbReference>
<sequence>MKFQQFYKKIIRKSKFFSYYWEKKYYKARKEKSIKKIIKTINKLDLYERKNIICPKINRVIWIKNNLLNSFLFSPKTNKAIEKNDFYNNFLRPGDWDMYKKDIFPDYLKIENEIGSIGFRTVVQLFEEGINFHNTDEYKAFKGKMNEKKLKNRFLKYKKLFKDIKNNGYKSQIELGESFKGRKIYDEIRIAIDRNGEFNYICSSGNHRLAIAKVLRIDEIPVIVDGIHKDFIKDSSQDLLVDINNALDKINLR</sequence>